<dbReference type="Gene3D" id="2.70.50.60">
    <property type="entry name" value="abc- transporter (atp binding component) like domain"/>
    <property type="match status" value="1"/>
</dbReference>
<comment type="caution">
    <text evidence="6">The sequence shown here is derived from an EMBL/GenBank/DDBJ whole genome shotgun (WGS) entry which is preliminary data.</text>
</comment>
<evidence type="ECO:0000259" key="5">
    <source>
        <dbReference type="PROSITE" id="PS50893"/>
    </source>
</evidence>
<gene>
    <name evidence="6" type="ORF">A244_23380</name>
</gene>
<reference evidence="6 7" key="1">
    <citation type="journal article" date="2013" name="PLoS Pathog.">
        <title>Genomic analysis of the Kiwifruit pathogen Pseudomonas syringae pv. actinidiae provides insight into the origins of an emergent plant disease.</title>
        <authorList>
            <person name="McCann H.C."/>
            <person name="Rikkerink E.H."/>
            <person name="Bertels F."/>
            <person name="Fiers M."/>
            <person name="Lu A."/>
            <person name="Rees-George J."/>
            <person name="Andersen M.T."/>
            <person name="Gleave A.P."/>
            <person name="Haubold B."/>
            <person name="Wohlers M.W."/>
            <person name="Guttman D.S."/>
            <person name="Wang P.W."/>
            <person name="Straub C."/>
            <person name="Vanneste J.L."/>
            <person name="Rainey P.B."/>
            <person name="Templeton M.D."/>
        </authorList>
    </citation>
    <scope>NUCLEOTIDE SEQUENCE [LARGE SCALE GENOMIC DNA]</scope>
    <source>
        <strain evidence="6 7">ICMP 18807</strain>
    </source>
</reference>
<dbReference type="CDD" id="cd03220">
    <property type="entry name" value="ABC_KpsT_Wzt"/>
    <property type="match status" value="1"/>
</dbReference>
<dbReference type="GO" id="GO:0016887">
    <property type="term" value="F:ATP hydrolysis activity"/>
    <property type="evidence" value="ECO:0007669"/>
    <property type="project" value="InterPro"/>
</dbReference>
<accession>S6V6I0</accession>
<dbReference type="PANTHER" id="PTHR46743">
    <property type="entry name" value="TEICHOIC ACIDS EXPORT ATP-BINDING PROTEIN TAGH"/>
    <property type="match status" value="1"/>
</dbReference>
<proteinExistence type="inferred from homology"/>
<dbReference type="SUPFAM" id="SSF52540">
    <property type="entry name" value="P-loop containing nucleoside triphosphate hydrolases"/>
    <property type="match status" value="1"/>
</dbReference>
<dbReference type="GO" id="GO:0140359">
    <property type="term" value="F:ABC-type transporter activity"/>
    <property type="evidence" value="ECO:0007669"/>
    <property type="project" value="InterPro"/>
</dbReference>
<dbReference type="InterPro" id="IPR050683">
    <property type="entry name" value="Bact_Polysacc_Export_ATP-bd"/>
</dbReference>
<protein>
    <submittedName>
        <fullName evidence="6">ABC transporter</fullName>
    </submittedName>
</protein>
<name>S6V6I0_PSESF</name>
<dbReference type="GO" id="GO:0016020">
    <property type="term" value="C:membrane"/>
    <property type="evidence" value="ECO:0007669"/>
    <property type="project" value="InterPro"/>
</dbReference>
<dbReference type="PATRIC" id="fig|1194404.4.peg.4812"/>
<keyword evidence="2" id="KW-0813">Transport</keyword>
<keyword evidence="3" id="KW-0547">Nucleotide-binding</keyword>
<dbReference type="Pfam" id="PF00005">
    <property type="entry name" value="ABC_tran"/>
    <property type="match status" value="1"/>
</dbReference>
<dbReference type="InterPro" id="IPR003593">
    <property type="entry name" value="AAA+_ATPase"/>
</dbReference>
<sequence length="405" mass="44288">MSLLSVKNLGKAYRVYASEFQRIGRWFGIPTKPSEEHWVLKHISFSIEPGEAIGIVGQNGAGKSTLLKMITGTLQPTEGNVQVNGRIAAILELGMGFTPDLTGRQNVFHAAGLMGFSGEQINEVIDEIEAFAEIGEYFDEPVRTYSSGMQMRVAFAVATAIRPEILIVDEALSVGDSYFQHKSFDRIREFQQQGTTLLIVSHDRGSIQALCNRAILLEKGTVIKDGKPEEVMDFYNALIAEKENATVQLRELEDGSVQTRSGSGEATIGPVSLHNAVGERIEYVSVGEPVSLRINAQVNSAIPELVVGYLIKDRLGQPVYGTNTHHMGCKIADLQAGESLDYSFNFAANLGVGSYSVAVALHTTDSHLSCNYEWVDLTLVFNVVNISQSEFVGLAWLPPVVEFSR</sequence>
<dbReference type="PROSITE" id="PS50893">
    <property type="entry name" value="ABC_TRANSPORTER_2"/>
    <property type="match status" value="1"/>
</dbReference>
<dbReference type="RefSeq" id="WP_017709305.1">
    <property type="nucleotide sequence ID" value="NZ_ANJL01000029.1"/>
</dbReference>
<feature type="domain" description="ABC transporter" evidence="5">
    <location>
        <begin position="4"/>
        <end position="244"/>
    </location>
</feature>
<evidence type="ECO:0000256" key="3">
    <source>
        <dbReference type="ARBA" id="ARBA00022741"/>
    </source>
</evidence>
<comment type="similarity">
    <text evidence="1">Belongs to the ABC transporter superfamily.</text>
</comment>
<organism evidence="6 7">
    <name type="scientific">Pseudomonas syringae pv. actinidiae ICMP 18807</name>
    <dbReference type="NCBI Taxonomy" id="1194404"/>
    <lineage>
        <taxon>Bacteria</taxon>
        <taxon>Pseudomonadati</taxon>
        <taxon>Pseudomonadota</taxon>
        <taxon>Gammaproteobacteria</taxon>
        <taxon>Pseudomonadales</taxon>
        <taxon>Pseudomonadaceae</taxon>
        <taxon>Pseudomonas</taxon>
        <taxon>Pseudomonas syringae</taxon>
    </lineage>
</organism>
<dbReference type="InterPro" id="IPR029439">
    <property type="entry name" value="Wzt_C"/>
</dbReference>
<keyword evidence="4" id="KW-0067">ATP-binding</keyword>
<evidence type="ECO:0000313" key="6">
    <source>
        <dbReference type="EMBL" id="EPN46700.1"/>
    </source>
</evidence>
<dbReference type="PANTHER" id="PTHR46743:SF2">
    <property type="entry name" value="TEICHOIC ACIDS EXPORT ATP-BINDING PROTEIN TAGH"/>
    <property type="match status" value="1"/>
</dbReference>
<dbReference type="InterPro" id="IPR027417">
    <property type="entry name" value="P-loop_NTPase"/>
</dbReference>
<evidence type="ECO:0000256" key="2">
    <source>
        <dbReference type="ARBA" id="ARBA00022448"/>
    </source>
</evidence>
<evidence type="ECO:0000313" key="7">
    <source>
        <dbReference type="Proteomes" id="UP000015729"/>
    </source>
</evidence>
<dbReference type="InterPro" id="IPR015860">
    <property type="entry name" value="ABC_transpr_TagH-like"/>
</dbReference>
<dbReference type="Proteomes" id="UP000015729">
    <property type="component" value="Unassembled WGS sequence"/>
</dbReference>
<dbReference type="CDD" id="cd10147">
    <property type="entry name" value="Wzt_C-like"/>
    <property type="match status" value="1"/>
</dbReference>
<dbReference type="InterPro" id="IPR003439">
    <property type="entry name" value="ABC_transporter-like_ATP-bd"/>
</dbReference>
<evidence type="ECO:0000256" key="4">
    <source>
        <dbReference type="ARBA" id="ARBA00022840"/>
    </source>
</evidence>
<dbReference type="AlphaFoldDB" id="S6V6I0"/>
<dbReference type="EMBL" id="AOKG01001628">
    <property type="protein sequence ID" value="EPN46700.1"/>
    <property type="molecule type" value="Genomic_DNA"/>
</dbReference>
<dbReference type="PROSITE" id="PS00211">
    <property type="entry name" value="ABC_TRANSPORTER_1"/>
    <property type="match status" value="1"/>
</dbReference>
<dbReference type="Pfam" id="PF14524">
    <property type="entry name" value="Wzt_C"/>
    <property type="match status" value="1"/>
</dbReference>
<dbReference type="GO" id="GO:0005524">
    <property type="term" value="F:ATP binding"/>
    <property type="evidence" value="ECO:0007669"/>
    <property type="project" value="UniProtKB-KW"/>
</dbReference>
<evidence type="ECO:0000256" key="1">
    <source>
        <dbReference type="ARBA" id="ARBA00005417"/>
    </source>
</evidence>
<dbReference type="SMART" id="SM00382">
    <property type="entry name" value="AAA"/>
    <property type="match status" value="1"/>
</dbReference>
<dbReference type="Gene3D" id="3.40.50.300">
    <property type="entry name" value="P-loop containing nucleotide triphosphate hydrolases"/>
    <property type="match status" value="1"/>
</dbReference>
<dbReference type="InterPro" id="IPR017871">
    <property type="entry name" value="ABC_transporter-like_CS"/>
</dbReference>